<evidence type="ECO:0000256" key="2">
    <source>
        <dbReference type="ARBA" id="ARBA00023125"/>
    </source>
</evidence>
<evidence type="ECO:0000313" key="6">
    <source>
        <dbReference type="EMBL" id="SHH00209.1"/>
    </source>
</evidence>
<accession>A0A1M5PFE9</accession>
<reference evidence="7" key="1">
    <citation type="submission" date="2016-11" db="EMBL/GenBank/DDBJ databases">
        <authorList>
            <person name="Varghese N."/>
            <person name="Submissions S."/>
        </authorList>
    </citation>
    <scope>NUCLEOTIDE SEQUENCE [LARGE SCALE GENOMIC DNA]</scope>
    <source>
        <strain evidence="7">YR203</strain>
    </source>
</reference>
<dbReference type="PROSITE" id="PS50977">
    <property type="entry name" value="HTH_TETR_2"/>
    <property type="match status" value="1"/>
</dbReference>
<dbReference type="Gene3D" id="1.10.357.10">
    <property type="entry name" value="Tetracycline Repressor, domain 2"/>
    <property type="match status" value="1"/>
</dbReference>
<protein>
    <submittedName>
        <fullName evidence="6">Transcriptional regulator, TetR family</fullName>
    </submittedName>
</protein>
<dbReference type="AlphaFoldDB" id="A0A1M5PFE9"/>
<dbReference type="InterPro" id="IPR009057">
    <property type="entry name" value="Homeodomain-like_sf"/>
</dbReference>
<dbReference type="PANTHER" id="PTHR47506:SF1">
    <property type="entry name" value="HTH-TYPE TRANSCRIPTIONAL REGULATOR YJDC"/>
    <property type="match status" value="1"/>
</dbReference>
<evidence type="ECO:0000256" key="3">
    <source>
        <dbReference type="ARBA" id="ARBA00023163"/>
    </source>
</evidence>
<dbReference type="SUPFAM" id="SSF48498">
    <property type="entry name" value="Tetracyclin repressor-like, C-terminal domain"/>
    <property type="match status" value="1"/>
</dbReference>
<evidence type="ECO:0000256" key="1">
    <source>
        <dbReference type="ARBA" id="ARBA00023015"/>
    </source>
</evidence>
<dbReference type="SUPFAM" id="SSF46689">
    <property type="entry name" value="Homeodomain-like"/>
    <property type="match status" value="1"/>
</dbReference>
<dbReference type="InterPro" id="IPR011075">
    <property type="entry name" value="TetR_C"/>
</dbReference>
<feature type="DNA-binding region" description="H-T-H motif" evidence="4">
    <location>
        <begin position="27"/>
        <end position="46"/>
    </location>
</feature>
<organism evidence="6 7">
    <name type="scientific">Chryseobacterium vrystaatense</name>
    <dbReference type="NCBI Taxonomy" id="307480"/>
    <lineage>
        <taxon>Bacteria</taxon>
        <taxon>Pseudomonadati</taxon>
        <taxon>Bacteroidota</taxon>
        <taxon>Flavobacteriia</taxon>
        <taxon>Flavobacteriales</taxon>
        <taxon>Weeksellaceae</taxon>
        <taxon>Chryseobacterium group</taxon>
        <taxon>Chryseobacterium</taxon>
    </lineage>
</organism>
<dbReference type="EMBL" id="FQVE01000010">
    <property type="protein sequence ID" value="SHH00209.1"/>
    <property type="molecule type" value="Genomic_DNA"/>
</dbReference>
<keyword evidence="2 4" id="KW-0238">DNA-binding</keyword>
<dbReference type="PRINTS" id="PR00455">
    <property type="entry name" value="HTHTETR"/>
</dbReference>
<evidence type="ECO:0000259" key="5">
    <source>
        <dbReference type="PROSITE" id="PS50977"/>
    </source>
</evidence>
<dbReference type="RefSeq" id="WP_073175805.1">
    <property type="nucleotide sequence ID" value="NZ_FQVE01000010.1"/>
</dbReference>
<dbReference type="Pfam" id="PF16925">
    <property type="entry name" value="TetR_C_13"/>
    <property type="match status" value="1"/>
</dbReference>
<dbReference type="InterPro" id="IPR036271">
    <property type="entry name" value="Tet_transcr_reg_TetR-rel_C_sf"/>
</dbReference>
<dbReference type="Pfam" id="PF00440">
    <property type="entry name" value="TetR_N"/>
    <property type="match status" value="1"/>
</dbReference>
<dbReference type="GO" id="GO:0003677">
    <property type="term" value="F:DNA binding"/>
    <property type="evidence" value="ECO:0007669"/>
    <property type="project" value="UniProtKB-UniRule"/>
</dbReference>
<gene>
    <name evidence="6" type="ORF">SAMN02787073_0065</name>
</gene>
<dbReference type="Proteomes" id="UP000184108">
    <property type="component" value="Unassembled WGS sequence"/>
</dbReference>
<feature type="domain" description="HTH tetR-type" evidence="5">
    <location>
        <begin position="4"/>
        <end position="64"/>
    </location>
</feature>
<name>A0A1M5PFE9_9FLAO</name>
<dbReference type="PANTHER" id="PTHR47506">
    <property type="entry name" value="TRANSCRIPTIONAL REGULATORY PROTEIN"/>
    <property type="match status" value="1"/>
</dbReference>
<keyword evidence="1" id="KW-0805">Transcription regulation</keyword>
<dbReference type="InterPro" id="IPR001647">
    <property type="entry name" value="HTH_TetR"/>
</dbReference>
<sequence length="187" mass="21352">MKKEKVQDRIIRVASDLFYRQGFNSTGINQIIAEADIAIGSLYNHFSSKNDLLQAYLIKEEAEWFKGFEEYSAKISGPRQKLLSLVEYRKKLQKSSKFAGCHFIKIIAEVGDTSPVISDFVKKHKGKQKEMIRSLVIEYDENNNSTDTDLVTEHIFLLIEGAVITSTINKNTDSFDHIQKMIEAQLS</sequence>
<proteinExistence type="predicted"/>
<evidence type="ECO:0000256" key="4">
    <source>
        <dbReference type="PROSITE-ProRule" id="PRU00335"/>
    </source>
</evidence>
<keyword evidence="3" id="KW-0804">Transcription</keyword>
<evidence type="ECO:0000313" key="7">
    <source>
        <dbReference type="Proteomes" id="UP000184108"/>
    </source>
</evidence>